<dbReference type="Proteomes" id="UP000244913">
    <property type="component" value="Unassembled WGS sequence"/>
</dbReference>
<keyword evidence="2" id="KW-1185">Reference proteome</keyword>
<protein>
    <submittedName>
        <fullName evidence="1">Uncharacterized protein</fullName>
    </submittedName>
</protein>
<proteinExistence type="predicted"/>
<evidence type="ECO:0000313" key="1">
    <source>
        <dbReference type="EMBL" id="PVM71265.1"/>
    </source>
</evidence>
<accession>A0A2T9IWD1</accession>
<sequence>MAAAGTAQGPAGKYVMSGQRRGLLTLTPKGDLWRVSLSGGAAPDGAATAADCELEAEGPLKDGRIEARVVPFEGTNIDLTAADLAARPAKAQVTLNAETASVSTDFQGCGVGADLSGRYVRQTPGAIAEGDRVTDLAAALPDARLTILDGYPWARFAIDHGGKRLAIVQFDGENEELADGRNSQQAIGARLGWSALKPALRVVRVEGGAS</sequence>
<comment type="caution">
    <text evidence="1">The sequence shown here is derived from an EMBL/GenBank/DDBJ whole genome shotgun (WGS) entry which is preliminary data.</text>
</comment>
<dbReference type="AlphaFoldDB" id="A0A2T9IWD1"/>
<reference evidence="1 2" key="1">
    <citation type="submission" date="2018-04" db="EMBL/GenBank/DDBJ databases">
        <title>The genome sequence of Caulobacter sp. 736.</title>
        <authorList>
            <person name="Gao J."/>
            <person name="Sun J."/>
        </authorList>
    </citation>
    <scope>NUCLEOTIDE SEQUENCE [LARGE SCALE GENOMIC DNA]</scope>
    <source>
        <strain evidence="1 2">736</strain>
    </source>
</reference>
<evidence type="ECO:0000313" key="2">
    <source>
        <dbReference type="Proteomes" id="UP000244913"/>
    </source>
</evidence>
<organism evidence="1 2">
    <name type="scientific">Caulobacter radicis</name>
    <dbReference type="NCBI Taxonomy" id="2172650"/>
    <lineage>
        <taxon>Bacteria</taxon>
        <taxon>Pseudomonadati</taxon>
        <taxon>Pseudomonadota</taxon>
        <taxon>Alphaproteobacteria</taxon>
        <taxon>Caulobacterales</taxon>
        <taxon>Caulobacteraceae</taxon>
        <taxon>Caulobacter</taxon>
    </lineage>
</organism>
<dbReference type="EMBL" id="QDKP01000066">
    <property type="protein sequence ID" value="PVM71265.1"/>
    <property type="molecule type" value="Genomic_DNA"/>
</dbReference>
<name>A0A2T9IWD1_9CAUL</name>
<dbReference type="RefSeq" id="WP_116569966.1">
    <property type="nucleotide sequence ID" value="NZ_QDKP01000066.1"/>
</dbReference>
<gene>
    <name evidence="1" type="ORF">DDF65_23790</name>
</gene>